<evidence type="ECO:0000313" key="2">
    <source>
        <dbReference type="EMBL" id="QII13171.1"/>
    </source>
</evidence>
<reference evidence="1" key="1">
    <citation type="journal article" date="2006" name="Nature">
        <title>Deciphering the evolution and metabolism of an anammox bacterium from a community genome.</title>
        <authorList>
            <person name="Strous M."/>
            <person name="Pelletier E."/>
            <person name="Mangenot S."/>
            <person name="Rattei T."/>
            <person name="Lehner A."/>
            <person name="Taylor M.W."/>
            <person name="Horn M."/>
            <person name="Daims H."/>
            <person name="Bartol-Mavel D."/>
            <person name="Wincker P."/>
            <person name="Barbe V."/>
            <person name="Fonknechten N."/>
            <person name="Vallenet D."/>
            <person name="Segurens B."/>
            <person name="Schenowitz-Truong C."/>
            <person name="Medigue C."/>
            <person name="Collingro A."/>
            <person name="Snel B."/>
            <person name="Dutilh B.E."/>
            <person name="OpDenCamp H.J.M."/>
            <person name="vanDerDrift C."/>
            <person name="Cirpus I."/>
            <person name="vanDePas-Schoonen K.T."/>
            <person name="Harhangi H.R."/>
            <person name="vanNiftrik L."/>
            <person name="Schmid M."/>
            <person name="Keltjens J."/>
            <person name="vanDeVossenberg J."/>
            <person name="Kartal B."/>
            <person name="Meier H."/>
            <person name="Frishman D."/>
            <person name="Huynen M.A."/>
            <person name="Mewes H."/>
            <person name="Weissenbach J."/>
            <person name="Jetten M.S.M."/>
            <person name="Wagner M."/>
            <person name="LePaslier D."/>
        </authorList>
    </citation>
    <scope>NUCLEOTIDE SEQUENCE</scope>
</reference>
<proteinExistence type="predicted"/>
<name>Q1Q640_KUEST</name>
<reference evidence="2 3" key="3">
    <citation type="submission" date="2020-02" db="EMBL/GenBank/DDBJ databases">
        <title>Newly sequenced genome of strain CSTR1 showed variability in Candidatus Kuenenia stuttgartiensis genomes.</title>
        <authorList>
            <person name="Ding C."/>
            <person name="Adrian L."/>
        </authorList>
    </citation>
    <scope>NUCLEOTIDE SEQUENCE [LARGE SCALE GENOMIC DNA]</scope>
    <source>
        <strain evidence="2 3">CSTR1</strain>
    </source>
</reference>
<organism evidence="1">
    <name type="scientific">Kuenenia stuttgartiensis</name>
    <dbReference type="NCBI Taxonomy" id="174633"/>
    <lineage>
        <taxon>Bacteria</taxon>
        <taxon>Pseudomonadati</taxon>
        <taxon>Planctomycetota</taxon>
        <taxon>Candidatus Brocadiia</taxon>
        <taxon>Candidatus Brocadiales</taxon>
        <taxon>Candidatus Brocadiaceae</taxon>
        <taxon>Candidatus Kuenenia</taxon>
    </lineage>
</organism>
<reference evidence="1" key="2">
    <citation type="submission" date="2006-01" db="EMBL/GenBank/DDBJ databases">
        <authorList>
            <person name="Genoscope"/>
        </authorList>
    </citation>
    <scope>NUCLEOTIDE SEQUENCE</scope>
</reference>
<evidence type="ECO:0000313" key="3">
    <source>
        <dbReference type="Proteomes" id="UP000501926"/>
    </source>
</evidence>
<dbReference type="Proteomes" id="UP000501926">
    <property type="component" value="Chromosome"/>
</dbReference>
<evidence type="ECO:0000313" key="1">
    <source>
        <dbReference type="EMBL" id="CAJ73031.1"/>
    </source>
</evidence>
<gene>
    <name evidence="2" type="ORF">KsCSTR_37920</name>
    <name evidence="1" type="ORF">kuste2286</name>
</gene>
<sequence>MTFLRLIFLPLFTSLKLQKCNPALISYSYTISYSKSYRSAILSGSPAYVSYHFGSLRTGKSAYILPKIIKIILK</sequence>
<dbReference type="EMBL" id="CT573071">
    <property type="protein sequence ID" value="CAJ73031.1"/>
    <property type="molecule type" value="Genomic_DNA"/>
</dbReference>
<accession>Q1Q640</accession>
<dbReference type="AlphaFoldDB" id="Q1Q640"/>
<dbReference type="EMBL" id="CP049055">
    <property type="protein sequence ID" value="QII13171.1"/>
    <property type="molecule type" value="Genomic_DNA"/>
</dbReference>
<protein>
    <submittedName>
        <fullName evidence="1">Uncharacterized protein</fullName>
    </submittedName>
</protein>